<name>A0A6N3BW30_ECOLX</name>
<gene>
    <name evidence="1" type="ORF">ECLFYP5_01224</name>
</gene>
<organism evidence="1">
    <name type="scientific">Escherichia coli</name>
    <dbReference type="NCBI Taxonomy" id="562"/>
    <lineage>
        <taxon>Bacteria</taxon>
        <taxon>Pseudomonadati</taxon>
        <taxon>Pseudomonadota</taxon>
        <taxon>Gammaproteobacteria</taxon>
        <taxon>Enterobacterales</taxon>
        <taxon>Enterobacteriaceae</taxon>
        <taxon>Escherichia</taxon>
    </lineage>
</organism>
<accession>A0A6N3BW30</accession>
<dbReference type="AlphaFoldDB" id="A0A6N3BW30"/>
<reference evidence="1" key="1">
    <citation type="submission" date="2019-11" db="EMBL/GenBank/DDBJ databases">
        <authorList>
            <person name="Feng L."/>
        </authorList>
    </citation>
    <scope>NUCLEOTIDE SEQUENCE</scope>
    <source>
        <strain evidence="1">EColiLFYP5</strain>
    </source>
</reference>
<sequence length="163" mass="18386">MHVDVDTGVGLEFIQRIVQRLRELIVTGVGHAESRHHADGVFVAGFNHAFRVHKQLTGAHRDLTQLHIPVAGEFMPADLHRTAHQVWFIRWFACSFHTLAPTPFHRHPAEHTGLGRTNGVGANGLTIFRRRRMPQIGNHVYATQVDCSGLRIFFFVDPVFVNG</sequence>
<protein>
    <submittedName>
        <fullName evidence="1">Uncharacterized protein</fullName>
    </submittedName>
</protein>
<dbReference type="EMBL" id="CACRTS010000016">
    <property type="protein sequence ID" value="VYU04803.1"/>
    <property type="molecule type" value="Genomic_DNA"/>
</dbReference>
<evidence type="ECO:0000313" key="1">
    <source>
        <dbReference type="EMBL" id="VYU04803.1"/>
    </source>
</evidence>
<proteinExistence type="predicted"/>